<accession>A0A172Q585</accession>
<reference evidence="3" key="2">
    <citation type="submission" date="2016-03" db="EMBL/GenBank/DDBJ databases">
        <title>Streptococcus antelopensis sp. nov., isolated from the feces of the Tibetan antelope (Pantholops hodgsonii) in Hoh Xil National Nature Reserve, Qinghai, China.</title>
        <authorList>
            <person name="Bai X."/>
        </authorList>
    </citation>
    <scope>NUCLEOTIDE SEQUENCE [LARGE SCALE GENOMIC DNA]</scope>
    <source>
        <strain evidence="3">TA 26</strain>
    </source>
</reference>
<evidence type="ECO:0000313" key="3">
    <source>
        <dbReference type="Proteomes" id="UP000077317"/>
    </source>
</evidence>
<dbReference type="AlphaFoldDB" id="A0A172Q585"/>
<evidence type="ECO:0000256" key="1">
    <source>
        <dbReference type="SAM" id="MobiDB-lite"/>
    </source>
</evidence>
<dbReference type="Proteomes" id="UP000077317">
    <property type="component" value="Chromosome"/>
</dbReference>
<proteinExistence type="predicted"/>
<dbReference type="STRING" id="1811193.A0O21_00540"/>
<keyword evidence="3" id="KW-1185">Reference proteome</keyword>
<dbReference type="OrthoDB" id="9973395at2"/>
<sequence>MSKKSNKKGMTFFQGVLTAAMLTGLVYSMATKEKRQALSDKSKKMFKDIMPDHHCKSEKAADSNAVQATLAGLAASAAKAVNDVYEKAASKNKKADQAPFVSDIKDSSSQEEVSSEDANR</sequence>
<dbReference type="KEGG" id="spat:A0O21_00540"/>
<feature type="region of interest" description="Disordered" evidence="1">
    <location>
        <begin position="88"/>
        <end position="120"/>
    </location>
</feature>
<dbReference type="RefSeq" id="WP_067059996.1">
    <property type="nucleotide sequence ID" value="NZ_CP014699.1"/>
</dbReference>
<reference evidence="2 3" key="1">
    <citation type="journal article" date="2016" name="Int. J. Syst. Evol. Microbiol.">
        <title>Streptococcuspantholopis sp. nov., isolated from faeces of the Tibetan antelope (Pantholops hodgsonii).</title>
        <authorList>
            <person name="Bai X."/>
            <person name="Xiong Y."/>
            <person name="Lu S."/>
            <person name="Jin D."/>
            <person name="Lai X."/>
            <person name="Yang J."/>
            <person name="Niu L."/>
            <person name="Hu S."/>
            <person name="Meng X."/>
            <person name="Pu J."/>
            <person name="Ye C."/>
            <person name="Xu J."/>
        </authorList>
    </citation>
    <scope>NUCLEOTIDE SEQUENCE [LARGE SCALE GENOMIC DNA]</scope>
    <source>
        <strain evidence="2 3">TA 26</strain>
    </source>
</reference>
<name>A0A172Q585_9STRE</name>
<evidence type="ECO:0000313" key="2">
    <source>
        <dbReference type="EMBL" id="AND78617.1"/>
    </source>
</evidence>
<dbReference type="EMBL" id="CP014699">
    <property type="protein sequence ID" value="AND78617.1"/>
    <property type="molecule type" value="Genomic_DNA"/>
</dbReference>
<gene>
    <name evidence="2" type="ORF">A0O21_00540</name>
</gene>
<organism evidence="2 3">
    <name type="scientific">Streptococcus pantholopis</name>
    <dbReference type="NCBI Taxonomy" id="1811193"/>
    <lineage>
        <taxon>Bacteria</taxon>
        <taxon>Bacillati</taxon>
        <taxon>Bacillota</taxon>
        <taxon>Bacilli</taxon>
        <taxon>Lactobacillales</taxon>
        <taxon>Streptococcaceae</taxon>
        <taxon>Streptococcus</taxon>
    </lineage>
</organism>
<protein>
    <submittedName>
        <fullName evidence="2">Uncharacterized protein</fullName>
    </submittedName>
</protein>